<comment type="caution">
    <text evidence="3">The sequence shown here is derived from an EMBL/GenBank/DDBJ whole genome shotgun (WGS) entry which is preliminary data.</text>
</comment>
<dbReference type="PRINTS" id="PR00507">
    <property type="entry name" value="N12N6MTFRASE"/>
</dbReference>
<dbReference type="Gene3D" id="3.40.50.150">
    <property type="entry name" value="Vaccinia Virus protein VP39"/>
    <property type="match status" value="1"/>
</dbReference>
<dbReference type="InterPro" id="IPR029063">
    <property type="entry name" value="SAM-dependent_MTases_sf"/>
</dbReference>
<evidence type="ECO:0000259" key="2">
    <source>
        <dbReference type="Pfam" id="PF02384"/>
    </source>
</evidence>
<protein>
    <recommendedName>
        <fullName evidence="2">DNA methylase adenine-specific domain-containing protein</fullName>
    </recommendedName>
</protein>
<sequence>MSRAAQRKVHAHASEPHKELLALFKEFGYRHSTNDVFSDFVEMSALAISNAVDRHNFDDREKRYLEIARKYERDDLQRFAQMLGALTMTFEDRVQQLVPHGDGLADILGQTYMMLELGNSRAGQFFTPYCISRMMAAINVGDGNPYVERDGFVTVMEPACGAGGMVIAVADALHDAGRNYQQSMHATCIDIDPRCAHMTYLQLSILHIPAIVVHGNGLSGETWGTWFTPAHILGGWGARLRAKRARERDTDEDVFVPSAVPVATAPTNAEDQDALLLQLLMEPKAVTPSLRAFVPDDQLALF</sequence>
<accession>A0ABM8TTF1</accession>
<dbReference type="RefSeq" id="WP_211957717.1">
    <property type="nucleotide sequence ID" value="NZ_CAJPVI010000064.1"/>
</dbReference>
<gene>
    <name evidence="3" type="ORF">LMG26411_06943</name>
</gene>
<organism evidence="3 4">
    <name type="scientific">Cupriavidus numazuensis</name>
    <dbReference type="NCBI Taxonomy" id="221992"/>
    <lineage>
        <taxon>Bacteria</taxon>
        <taxon>Pseudomonadati</taxon>
        <taxon>Pseudomonadota</taxon>
        <taxon>Betaproteobacteria</taxon>
        <taxon>Burkholderiales</taxon>
        <taxon>Burkholderiaceae</taxon>
        <taxon>Cupriavidus</taxon>
    </lineage>
</organism>
<dbReference type="Pfam" id="PF02384">
    <property type="entry name" value="N6_Mtase"/>
    <property type="match status" value="1"/>
</dbReference>
<reference evidence="3 4" key="1">
    <citation type="submission" date="2021-03" db="EMBL/GenBank/DDBJ databases">
        <authorList>
            <person name="Peeters C."/>
        </authorList>
    </citation>
    <scope>NUCLEOTIDE SEQUENCE [LARGE SCALE GENOMIC DNA]</scope>
    <source>
        <strain evidence="3 4">LMG 26411</strain>
    </source>
</reference>
<dbReference type="InterPro" id="IPR003356">
    <property type="entry name" value="DNA_methylase_A-5"/>
</dbReference>
<dbReference type="SUPFAM" id="SSF53335">
    <property type="entry name" value="S-adenosyl-L-methionine-dependent methyltransferases"/>
    <property type="match status" value="1"/>
</dbReference>
<evidence type="ECO:0000313" key="4">
    <source>
        <dbReference type="Proteomes" id="UP000672657"/>
    </source>
</evidence>
<evidence type="ECO:0000256" key="1">
    <source>
        <dbReference type="ARBA" id="ARBA00006594"/>
    </source>
</evidence>
<feature type="domain" description="DNA methylase adenine-specific" evidence="2">
    <location>
        <begin position="118"/>
        <end position="208"/>
    </location>
</feature>
<keyword evidence="4" id="KW-1185">Reference proteome</keyword>
<evidence type="ECO:0000313" key="3">
    <source>
        <dbReference type="EMBL" id="CAG2159739.1"/>
    </source>
</evidence>
<dbReference type="Proteomes" id="UP000672657">
    <property type="component" value="Unassembled WGS sequence"/>
</dbReference>
<proteinExistence type="inferred from homology"/>
<dbReference type="EMBL" id="CAJPVI010000064">
    <property type="protein sequence ID" value="CAG2159739.1"/>
    <property type="molecule type" value="Genomic_DNA"/>
</dbReference>
<comment type="similarity">
    <text evidence="1">Belongs to the N(4)/N(6)-methyltransferase family.</text>
</comment>
<name>A0ABM8TTF1_9BURK</name>